<proteinExistence type="predicted"/>
<keyword evidence="4" id="KW-1185">Reference proteome</keyword>
<accession>A0AAN6N793</accession>
<dbReference type="InterPro" id="IPR010730">
    <property type="entry name" value="HET"/>
</dbReference>
<feature type="compositionally biased region" description="Basic and acidic residues" evidence="1">
    <location>
        <begin position="522"/>
        <end position="554"/>
    </location>
</feature>
<reference evidence="4" key="1">
    <citation type="journal article" date="2023" name="Mol. Phylogenet. Evol.">
        <title>Genome-scale phylogeny and comparative genomics of the fungal order Sordariales.</title>
        <authorList>
            <person name="Hensen N."/>
            <person name="Bonometti L."/>
            <person name="Westerberg I."/>
            <person name="Brannstrom I.O."/>
            <person name="Guillou S."/>
            <person name="Cros-Aarteil S."/>
            <person name="Calhoun S."/>
            <person name="Haridas S."/>
            <person name="Kuo A."/>
            <person name="Mondo S."/>
            <person name="Pangilinan J."/>
            <person name="Riley R."/>
            <person name="LaButti K."/>
            <person name="Andreopoulos B."/>
            <person name="Lipzen A."/>
            <person name="Chen C."/>
            <person name="Yan M."/>
            <person name="Daum C."/>
            <person name="Ng V."/>
            <person name="Clum A."/>
            <person name="Steindorff A."/>
            <person name="Ohm R.A."/>
            <person name="Martin F."/>
            <person name="Silar P."/>
            <person name="Natvig D.O."/>
            <person name="Lalanne C."/>
            <person name="Gautier V."/>
            <person name="Ament-Velasquez S.L."/>
            <person name="Kruys A."/>
            <person name="Hutchinson M.I."/>
            <person name="Powell A.J."/>
            <person name="Barry K."/>
            <person name="Miller A.N."/>
            <person name="Grigoriev I.V."/>
            <person name="Debuchy R."/>
            <person name="Gladieux P."/>
            <person name="Hiltunen Thoren M."/>
            <person name="Johannesson H."/>
        </authorList>
    </citation>
    <scope>NUCLEOTIDE SEQUENCE [LARGE SCALE GENOMIC DNA]</scope>
    <source>
        <strain evidence="4">CBS 340.73</strain>
    </source>
</reference>
<dbReference type="EMBL" id="MU853796">
    <property type="protein sequence ID" value="KAK3940471.1"/>
    <property type="molecule type" value="Genomic_DNA"/>
</dbReference>
<evidence type="ECO:0000259" key="2">
    <source>
        <dbReference type="Pfam" id="PF06985"/>
    </source>
</evidence>
<feature type="domain" description="Heterokaryon incompatibility" evidence="2">
    <location>
        <begin position="270"/>
        <end position="352"/>
    </location>
</feature>
<gene>
    <name evidence="3" type="ORF">QBC46DRAFT_459005</name>
</gene>
<dbReference type="PANTHER" id="PTHR33112:SF12">
    <property type="entry name" value="HETEROKARYON INCOMPATIBILITY DOMAIN-CONTAINING PROTEIN"/>
    <property type="match status" value="1"/>
</dbReference>
<organism evidence="3 4">
    <name type="scientific">Diplogelasinospora grovesii</name>
    <dbReference type="NCBI Taxonomy" id="303347"/>
    <lineage>
        <taxon>Eukaryota</taxon>
        <taxon>Fungi</taxon>
        <taxon>Dikarya</taxon>
        <taxon>Ascomycota</taxon>
        <taxon>Pezizomycotina</taxon>
        <taxon>Sordariomycetes</taxon>
        <taxon>Sordariomycetidae</taxon>
        <taxon>Sordariales</taxon>
        <taxon>Diplogelasinosporaceae</taxon>
        <taxon>Diplogelasinospora</taxon>
    </lineage>
</organism>
<dbReference type="PANTHER" id="PTHR33112">
    <property type="entry name" value="DOMAIN PROTEIN, PUTATIVE-RELATED"/>
    <property type="match status" value="1"/>
</dbReference>
<evidence type="ECO:0000313" key="4">
    <source>
        <dbReference type="Proteomes" id="UP001303473"/>
    </source>
</evidence>
<name>A0AAN6N793_9PEZI</name>
<evidence type="ECO:0000256" key="1">
    <source>
        <dbReference type="SAM" id="MobiDB-lite"/>
    </source>
</evidence>
<feature type="compositionally biased region" description="Basic and acidic residues" evidence="1">
    <location>
        <begin position="645"/>
        <end position="661"/>
    </location>
</feature>
<evidence type="ECO:0000313" key="3">
    <source>
        <dbReference type="EMBL" id="KAK3940471.1"/>
    </source>
</evidence>
<protein>
    <recommendedName>
        <fullName evidence="2">Heterokaryon incompatibility domain-containing protein</fullName>
    </recommendedName>
</protein>
<feature type="region of interest" description="Disordered" evidence="1">
    <location>
        <begin position="506"/>
        <end position="625"/>
    </location>
</feature>
<feature type="compositionally biased region" description="Pro residues" evidence="1">
    <location>
        <begin position="555"/>
        <end position="575"/>
    </location>
</feature>
<dbReference type="Proteomes" id="UP001303473">
    <property type="component" value="Unassembled WGS sequence"/>
</dbReference>
<sequence>MCRLNSTKRRELLDFTVDRFIIGSGPGANSSVAARERRRVESKKAEAKFRIKSGRGLQGFASFGELRVASGSVPFRYNGGDKITDTTTCSLSWEVDGRQDGQGSRQVNSTRRIRMTWVESTENTQEVSLVFMAPLDPLRPHSDATSRWERETSFLGRELGDQTQKHALVKSWLDVCLKEHTDACLDTHNTEEDFRTLVKETYFGVIDVADMQLKSLPTDCYVWGKEASDYMTTRTNIMTYIQHGGLETVWGRLPQTIKDAILLVSRLGTASAMHLVYGHAVFTICAAEGSDSTAELPAVASVLRNRSQDKEANDAAQMSAECAPGVRLMVTRPLEAVVKDSEWNTRAWTFQERVLSRRCLIFAEGRVYFQCRLTGISQDIHTGGGRGSGWSLDRTNSPLRTLRELQQRPMWFYMKYISMYTGRNLTKPRDILAAFEGISWLLGYQFPTWSWSGWMDGRIEYEPDMIDGCLLNIGDWLKHHTWIQWHIRDEKGHLRPLWGVLSRTDEDDSRWQGYPTLHPRNHTPERNPPRRSSGERERERAALLRDRDRDRDTPPRYPYYPQSPPQSPPPPPPPRTPRRQGDQSEGDSDQSIIALLPHGRDARCDAEKHRDRDRGNGRGRDHDCDPLSLLITLDIEREPWEDDVTEHPTRDDHDDPVHRSEGDGRVACLVLAPSRRARFEDRYGRIPPSDTPEDKMFSSILPDNPFGVIRNTAPHFEDLNSKCMPVLQFWTWFAGLHVGIRDKKVAASPNLPCNGTLPEERATMTEINKADNGLCECDIVDAEGDWCGSIILEYARIGPQDGHMFPFIAISDAKAFTMSECPDWTYYIPKERNESEWDLYYVLLLERNEERGLWERIGLGKVFKMAFREHDWREIKLG</sequence>
<feature type="region of interest" description="Disordered" evidence="1">
    <location>
        <begin position="640"/>
        <end position="661"/>
    </location>
</feature>
<dbReference type="Pfam" id="PF06985">
    <property type="entry name" value="HET"/>
    <property type="match status" value="1"/>
</dbReference>
<comment type="caution">
    <text evidence="3">The sequence shown here is derived from an EMBL/GenBank/DDBJ whole genome shotgun (WGS) entry which is preliminary data.</text>
</comment>
<feature type="compositionally biased region" description="Basic and acidic residues" evidence="1">
    <location>
        <begin position="598"/>
        <end position="625"/>
    </location>
</feature>
<dbReference type="AlphaFoldDB" id="A0AAN6N793"/>